<proteinExistence type="predicted"/>
<accession>A0A259TX01</accession>
<name>A0A259TX01_9BACT</name>
<dbReference type="Proteomes" id="UP000216446">
    <property type="component" value="Unassembled WGS sequence"/>
</dbReference>
<comment type="caution">
    <text evidence="1">The sequence shown here is derived from an EMBL/GenBank/DDBJ whole genome shotgun (WGS) entry which is preliminary data.</text>
</comment>
<evidence type="ECO:0000313" key="1">
    <source>
        <dbReference type="EMBL" id="OZC02302.1"/>
    </source>
</evidence>
<organism evidence="1 2">
    <name type="scientific">Rubricoccus marinus</name>
    <dbReference type="NCBI Taxonomy" id="716817"/>
    <lineage>
        <taxon>Bacteria</taxon>
        <taxon>Pseudomonadati</taxon>
        <taxon>Rhodothermota</taxon>
        <taxon>Rhodothermia</taxon>
        <taxon>Rhodothermales</taxon>
        <taxon>Rubricoccaceae</taxon>
        <taxon>Rubricoccus</taxon>
    </lineage>
</organism>
<sequence>MIRAFILATILATGLASSVDLHSLLGKTASEIDAVLGEPRFLTIPPDGPGPRKSGRGYDLEKGGMLDVDLCDGKAYGFHLNSGVSFPSPEALLESVGLDSGTLTVAESGEGYQQRIGTLSGRSTNRLTLMVGSAGWSTLLVEFAGTPCS</sequence>
<dbReference type="EMBL" id="MQWB01000001">
    <property type="protein sequence ID" value="OZC02302.1"/>
    <property type="molecule type" value="Genomic_DNA"/>
</dbReference>
<dbReference type="InParanoid" id="A0A259TX01"/>
<keyword evidence="2" id="KW-1185">Reference proteome</keyword>
<reference evidence="1 2" key="1">
    <citation type="submission" date="2016-11" db="EMBL/GenBank/DDBJ databases">
        <title>Study of marine rhodopsin-containing bacteria.</title>
        <authorList>
            <person name="Yoshizawa S."/>
            <person name="Kumagai Y."/>
            <person name="Kogure K."/>
        </authorList>
    </citation>
    <scope>NUCLEOTIDE SEQUENCE [LARGE SCALE GENOMIC DNA]</scope>
    <source>
        <strain evidence="1 2">SG-29</strain>
    </source>
</reference>
<dbReference type="AlphaFoldDB" id="A0A259TX01"/>
<dbReference type="RefSeq" id="WP_094546416.1">
    <property type="nucleotide sequence ID" value="NZ_MQWB01000001.1"/>
</dbReference>
<gene>
    <name evidence="1" type="ORF">BSZ36_04510</name>
</gene>
<protein>
    <submittedName>
        <fullName evidence="1">Uncharacterized protein</fullName>
    </submittedName>
</protein>
<evidence type="ECO:0000313" key="2">
    <source>
        <dbReference type="Proteomes" id="UP000216446"/>
    </source>
</evidence>